<reference evidence="2" key="2">
    <citation type="submission" date="2021-04" db="EMBL/GenBank/DDBJ databases">
        <authorList>
            <person name="Gilroy R."/>
        </authorList>
    </citation>
    <scope>NUCLEOTIDE SEQUENCE</scope>
    <source>
        <strain evidence="2">CHK188-5543</strain>
    </source>
</reference>
<sequence length="75" mass="7786">MKRWMAAILAAALAVSLGGTGVFAHWGGHRGGCHSGAYCASCGGGHSYVDADGDGVCDHYAARQPRGGRHCGRWR</sequence>
<evidence type="ECO:0000313" key="2">
    <source>
        <dbReference type="EMBL" id="HIX66324.1"/>
    </source>
</evidence>
<evidence type="ECO:0000313" key="3">
    <source>
        <dbReference type="Proteomes" id="UP000886800"/>
    </source>
</evidence>
<protein>
    <submittedName>
        <fullName evidence="2">Uncharacterized protein</fullName>
    </submittedName>
</protein>
<feature type="chain" id="PRO_5038822305" evidence="1">
    <location>
        <begin position="25"/>
        <end position="75"/>
    </location>
</feature>
<name>A0A9D1WSA9_9FIRM</name>
<feature type="signal peptide" evidence="1">
    <location>
        <begin position="1"/>
        <end position="24"/>
    </location>
</feature>
<comment type="caution">
    <text evidence="2">The sequence shown here is derived from an EMBL/GenBank/DDBJ whole genome shotgun (WGS) entry which is preliminary data.</text>
</comment>
<organism evidence="2 3">
    <name type="scientific">Candidatus Anaerotruncus excrementipullorum</name>
    <dbReference type="NCBI Taxonomy" id="2838465"/>
    <lineage>
        <taxon>Bacteria</taxon>
        <taxon>Bacillati</taxon>
        <taxon>Bacillota</taxon>
        <taxon>Clostridia</taxon>
        <taxon>Eubacteriales</taxon>
        <taxon>Oscillospiraceae</taxon>
        <taxon>Anaerotruncus</taxon>
    </lineage>
</organism>
<accession>A0A9D1WSA9</accession>
<proteinExistence type="predicted"/>
<gene>
    <name evidence="2" type="ORF">H9736_08765</name>
</gene>
<keyword evidence="1" id="KW-0732">Signal</keyword>
<evidence type="ECO:0000256" key="1">
    <source>
        <dbReference type="SAM" id="SignalP"/>
    </source>
</evidence>
<dbReference type="EMBL" id="DXES01000185">
    <property type="protein sequence ID" value="HIX66324.1"/>
    <property type="molecule type" value="Genomic_DNA"/>
</dbReference>
<dbReference type="Proteomes" id="UP000886800">
    <property type="component" value="Unassembled WGS sequence"/>
</dbReference>
<reference evidence="2" key="1">
    <citation type="journal article" date="2021" name="PeerJ">
        <title>Extensive microbial diversity within the chicken gut microbiome revealed by metagenomics and culture.</title>
        <authorList>
            <person name="Gilroy R."/>
            <person name="Ravi A."/>
            <person name="Getino M."/>
            <person name="Pursley I."/>
            <person name="Horton D.L."/>
            <person name="Alikhan N.F."/>
            <person name="Baker D."/>
            <person name="Gharbi K."/>
            <person name="Hall N."/>
            <person name="Watson M."/>
            <person name="Adriaenssens E.M."/>
            <person name="Foster-Nyarko E."/>
            <person name="Jarju S."/>
            <person name="Secka A."/>
            <person name="Antonio M."/>
            <person name="Oren A."/>
            <person name="Chaudhuri R.R."/>
            <person name="La Ragione R."/>
            <person name="Hildebrand F."/>
            <person name="Pallen M.J."/>
        </authorList>
    </citation>
    <scope>NUCLEOTIDE SEQUENCE</scope>
    <source>
        <strain evidence="2">CHK188-5543</strain>
    </source>
</reference>
<dbReference type="AlphaFoldDB" id="A0A9D1WSA9"/>